<dbReference type="EMBL" id="DF933814">
    <property type="protein sequence ID" value="GAM36252.1"/>
    <property type="molecule type" value="Genomic_DNA"/>
</dbReference>
<gene>
    <name evidence="1" type="ORF">TCE0_018r05202</name>
</gene>
<accession>A0A510NVI6</accession>
<protein>
    <submittedName>
        <fullName evidence="1">Uncharacterized protein</fullName>
    </submittedName>
</protein>
<evidence type="ECO:0000313" key="1">
    <source>
        <dbReference type="EMBL" id="GAM36252.1"/>
    </source>
</evidence>
<sequence length="113" mass="13016">MTDVMLSAFRATKTNETYDRTHRSNRADFWNFALDNFLALMDFLADSAALDSDLRFDFCEYVLDVDGEESDHVAIEGKFPSQRRRVRVTFQVMDRSPLEAVVRLGSQAVNGWK</sequence>
<name>A0A510NVI6_TALPI</name>
<organism evidence="1 2">
    <name type="scientific">Talaromyces pinophilus</name>
    <name type="common">Penicillium pinophilum</name>
    <dbReference type="NCBI Taxonomy" id="128442"/>
    <lineage>
        <taxon>Eukaryota</taxon>
        <taxon>Fungi</taxon>
        <taxon>Dikarya</taxon>
        <taxon>Ascomycota</taxon>
        <taxon>Pezizomycotina</taxon>
        <taxon>Eurotiomycetes</taxon>
        <taxon>Eurotiomycetidae</taxon>
        <taxon>Eurotiales</taxon>
        <taxon>Trichocomaceae</taxon>
        <taxon>Talaromyces</taxon>
        <taxon>Talaromyces sect. Talaromyces</taxon>
    </lineage>
</organism>
<proteinExistence type="predicted"/>
<dbReference type="AlphaFoldDB" id="A0A510NVI6"/>
<evidence type="ECO:0000313" key="2">
    <source>
        <dbReference type="Proteomes" id="UP000053095"/>
    </source>
</evidence>
<reference evidence="2" key="1">
    <citation type="journal article" date="2015" name="Genome Announc.">
        <title>Draft genome sequence of Talaromyces cellulolyticus strain Y-94, a source of lignocellulosic biomass-degrading enzymes.</title>
        <authorList>
            <person name="Fujii T."/>
            <person name="Koike H."/>
            <person name="Sawayama S."/>
            <person name="Yano S."/>
            <person name="Inoue H."/>
        </authorList>
    </citation>
    <scope>NUCLEOTIDE SEQUENCE [LARGE SCALE GENOMIC DNA]</scope>
    <source>
        <strain evidence="2">Y-94</strain>
    </source>
</reference>
<keyword evidence="2" id="KW-1185">Reference proteome</keyword>
<dbReference type="Proteomes" id="UP000053095">
    <property type="component" value="Unassembled WGS sequence"/>
</dbReference>